<accession>A0AAV7N2A4</accession>
<dbReference type="EMBL" id="JANPWB010000013">
    <property type="protein sequence ID" value="KAJ1109045.1"/>
    <property type="molecule type" value="Genomic_DNA"/>
</dbReference>
<organism evidence="7 8">
    <name type="scientific">Pleurodeles waltl</name>
    <name type="common">Iberian ribbed newt</name>
    <dbReference type="NCBI Taxonomy" id="8319"/>
    <lineage>
        <taxon>Eukaryota</taxon>
        <taxon>Metazoa</taxon>
        <taxon>Chordata</taxon>
        <taxon>Craniata</taxon>
        <taxon>Vertebrata</taxon>
        <taxon>Euteleostomi</taxon>
        <taxon>Amphibia</taxon>
        <taxon>Batrachia</taxon>
        <taxon>Caudata</taxon>
        <taxon>Salamandroidea</taxon>
        <taxon>Salamandridae</taxon>
        <taxon>Pleurodelinae</taxon>
        <taxon>Pleurodeles</taxon>
    </lineage>
</organism>
<evidence type="ECO:0000256" key="4">
    <source>
        <dbReference type="ARBA" id="ARBA00022989"/>
    </source>
</evidence>
<evidence type="ECO:0000256" key="3">
    <source>
        <dbReference type="ARBA" id="ARBA00022692"/>
    </source>
</evidence>
<feature type="transmembrane region" description="Helical" evidence="6">
    <location>
        <begin position="32"/>
        <end position="53"/>
    </location>
</feature>
<dbReference type="PANTHER" id="PTHR31746:SF3">
    <property type="entry name" value="TRANSMEMBRANE PROTEIN 229B"/>
    <property type="match status" value="1"/>
</dbReference>
<dbReference type="AlphaFoldDB" id="A0AAV7N2A4"/>
<feature type="transmembrane region" description="Helical" evidence="6">
    <location>
        <begin position="96"/>
        <end position="117"/>
    </location>
</feature>
<comment type="caution">
    <text evidence="7">The sequence shown here is derived from an EMBL/GenBank/DDBJ whole genome shotgun (WGS) entry which is preliminary data.</text>
</comment>
<evidence type="ECO:0000313" key="8">
    <source>
        <dbReference type="Proteomes" id="UP001066276"/>
    </source>
</evidence>
<feature type="transmembrane region" description="Helical" evidence="6">
    <location>
        <begin position="65"/>
        <end position="84"/>
    </location>
</feature>
<name>A0AAV7N2A4_PLEWA</name>
<keyword evidence="3 6" id="KW-0812">Transmembrane</keyword>
<dbReference type="Proteomes" id="UP001066276">
    <property type="component" value="Chromosome 9"/>
</dbReference>
<keyword evidence="4 6" id="KW-1133">Transmembrane helix</keyword>
<evidence type="ECO:0000256" key="1">
    <source>
        <dbReference type="ARBA" id="ARBA00004141"/>
    </source>
</evidence>
<keyword evidence="5 6" id="KW-0472">Membrane</keyword>
<gene>
    <name evidence="7" type="ORF">NDU88_006414</name>
</gene>
<protein>
    <recommendedName>
        <fullName evidence="9">Transmembrane protein 229B</fullName>
    </recommendedName>
</protein>
<dbReference type="InterPro" id="IPR010540">
    <property type="entry name" value="CmpB_TMEM229"/>
</dbReference>
<sequence length="191" mass="22761">MAVAEVRSLGKSIETFNNTMRGSEPLGTLSRWYIYAIHGYFCEVMFTAIYEFILTQDWKFTGVTSIWALFIYGTFMLVVEKMYLRLKDHYSTFTRCLLYTLWIYMWEFSTGLALRQFNACPWDYSHYNYHFMGLITLEYAIFWFLGALLLEKMVIWNILRLRFDGDWEPDCPGIVSVQKTLRKDTPLSKER</sequence>
<proteinExistence type="inferred from homology"/>
<evidence type="ECO:0000256" key="6">
    <source>
        <dbReference type="SAM" id="Phobius"/>
    </source>
</evidence>
<comment type="similarity">
    <text evidence="2">Belongs to the TMEM229 family.</text>
</comment>
<keyword evidence="8" id="KW-1185">Reference proteome</keyword>
<evidence type="ECO:0008006" key="9">
    <source>
        <dbReference type="Google" id="ProtNLM"/>
    </source>
</evidence>
<feature type="transmembrane region" description="Helical" evidence="6">
    <location>
        <begin position="129"/>
        <end position="150"/>
    </location>
</feature>
<dbReference type="GO" id="GO:0016020">
    <property type="term" value="C:membrane"/>
    <property type="evidence" value="ECO:0007669"/>
    <property type="project" value="UniProtKB-SubCell"/>
</dbReference>
<comment type="subcellular location">
    <subcellularLocation>
        <location evidence="1">Membrane</location>
        <topology evidence="1">Multi-pass membrane protein</topology>
    </subcellularLocation>
</comment>
<evidence type="ECO:0000256" key="2">
    <source>
        <dbReference type="ARBA" id="ARBA00006371"/>
    </source>
</evidence>
<evidence type="ECO:0000256" key="5">
    <source>
        <dbReference type="ARBA" id="ARBA00023136"/>
    </source>
</evidence>
<reference evidence="7" key="1">
    <citation type="journal article" date="2022" name="bioRxiv">
        <title>Sequencing and chromosome-scale assembly of the giantPleurodeles waltlgenome.</title>
        <authorList>
            <person name="Brown T."/>
            <person name="Elewa A."/>
            <person name="Iarovenko S."/>
            <person name="Subramanian E."/>
            <person name="Araus A.J."/>
            <person name="Petzold A."/>
            <person name="Susuki M."/>
            <person name="Suzuki K.-i.T."/>
            <person name="Hayashi T."/>
            <person name="Toyoda A."/>
            <person name="Oliveira C."/>
            <person name="Osipova E."/>
            <person name="Leigh N.D."/>
            <person name="Simon A."/>
            <person name="Yun M.H."/>
        </authorList>
    </citation>
    <scope>NUCLEOTIDE SEQUENCE</scope>
    <source>
        <strain evidence="7">20211129_DDA</strain>
        <tissue evidence="7">Liver</tissue>
    </source>
</reference>
<dbReference type="Pfam" id="PF06541">
    <property type="entry name" value="ABC_trans_CmpB"/>
    <property type="match status" value="1"/>
</dbReference>
<evidence type="ECO:0000313" key="7">
    <source>
        <dbReference type="EMBL" id="KAJ1109045.1"/>
    </source>
</evidence>
<dbReference type="PANTHER" id="PTHR31746">
    <property type="entry name" value="TRANSMEMBRANE PROTEIN 229 FAMILY MEMBER"/>
    <property type="match status" value="1"/>
</dbReference>